<name>A0A220NQQ4_9CAUD</name>
<gene>
    <name evidence="2" type="primary">20</name>
    <name evidence="2" type="ORF">PBI_POUSHOU_20</name>
</gene>
<dbReference type="InterPro" id="IPR021226">
    <property type="entry name" value="Phage_gene29"/>
</dbReference>
<dbReference type="GeneID" id="40104346"/>
<dbReference type="RefSeq" id="YP_009626532.1">
    <property type="nucleotide sequence ID" value="NC_042139.2"/>
</dbReference>
<evidence type="ECO:0000313" key="2">
    <source>
        <dbReference type="EMBL" id="ASJ78979.1"/>
    </source>
</evidence>
<evidence type="ECO:0000256" key="1">
    <source>
        <dbReference type="SAM" id="MobiDB-lite"/>
    </source>
</evidence>
<dbReference type="OrthoDB" id="10891at10239"/>
<proteinExistence type="predicted"/>
<feature type="region of interest" description="Disordered" evidence="1">
    <location>
        <begin position="120"/>
        <end position="139"/>
    </location>
</feature>
<dbReference type="KEGG" id="vg:40104346"/>
<dbReference type="Proteomes" id="UP000226097">
    <property type="component" value="Segment"/>
</dbReference>
<sequence length="139" mass="15095">MTGIPLQSNTNPADPEEHALWALVGLPGPGSHAPLILPGAIMRQWSAHLFKAGFRHHPELQEIKYVPPSGETNWISGNAGRWAPIDEVLPPEVTAPAVDHLSLDEKRILLEKLREEIEPPALPYPGDLAREGTLGGEDA</sequence>
<accession>A0A220NQQ4</accession>
<reference evidence="2" key="1">
    <citation type="submission" date="2017-06" db="EMBL/GenBank/DDBJ databases">
        <authorList>
            <person name="Guerrero Bustamante C.A."/>
            <person name="Bowman C.A."/>
            <person name="Russell D.A."/>
            <person name="Pope W.A."/>
            <person name="Jacobs-Sera D."/>
            <person name="Hatfull G.F."/>
        </authorList>
    </citation>
    <scope>NUCLEOTIDE SEQUENCE [LARGE SCALE GENOMIC DNA]</scope>
</reference>
<dbReference type="Pfam" id="PF10910">
    <property type="entry name" value="Phage_gene29"/>
    <property type="match status" value="1"/>
</dbReference>
<evidence type="ECO:0000313" key="3">
    <source>
        <dbReference type="Proteomes" id="UP000226097"/>
    </source>
</evidence>
<evidence type="ECO:0008006" key="4">
    <source>
        <dbReference type="Google" id="ProtNLM"/>
    </source>
</evidence>
<dbReference type="EMBL" id="MF197383">
    <property type="protein sequence ID" value="ASJ78979.1"/>
    <property type="molecule type" value="Genomic_DNA"/>
</dbReference>
<keyword evidence="3" id="KW-1185">Reference proteome</keyword>
<organism evidence="2 3">
    <name type="scientific">Corynebacterium phage Poushou</name>
    <dbReference type="NCBI Taxonomy" id="2015851"/>
    <lineage>
        <taxon>Viruses</taxon>
        <taxon>Duplodnaviria</taxon>
        <taxon>Heunggongvirae</taxon>
        <taxon>Uroviricota</taxon>
        <taxon>Caudoviricetes</taxon>
        <taxon>Poushouvirus</taxon>
        <taxon>Poushouvirus Poushou</taxon>
    </lineage>
</organism>
<protein>
    <recommendedName>
        <fullName evidence="4">Minor tail protein</fullName>
    </recommendedName>
</protein>